<keyword evidence="2" id="KW-1003">Cell membrane</keyword>
<evidence type="ECO:0000256" key="3">
    <source>
        <dbReference type="ARBA" id="ARBA00022692"/>
    </source>
</evidence>
<evidence type="ECO:0000256" key="5">
    <source>
        <dbReference type="ARBA" id="ARBA00023136"/>
    </source>
</evidence>
<keyword evidence="5 6" id="KW-0472">Membrane</keyword>
<feature type="transmembrane region" description="Helical" evidence="6">
    <location>
        <begin position="186"/>
        <end position="206"/>
    </location>
</feature>
<dbReference type="PANTHER" id="PTHR30250">
    <property type="entry name" value="PST FAMILY PREDICTED COLANIC ACID TRANSPORTER"/>
    <property type="match status" value="1"/>
</dbReference>
<evidence type="ECO:0000256" key="4">
    <source>
        <dbReference type="ARBA" id="ARBA00022989"/>
    </source>
</evidence>
<feature type="transmembrane region" description="Helical" evidence="6">
    <location>
        <begin position="379"/>
        <end position="398"/>
    </location>
</feature>
<feature type="transmembrane region" description="Helical" evidence="6">
    <location>
        <begin position="125"/>
        <end position="145"/>
    </location>
</feature>
<organism evidence="7 8">
    <name type="scientific">Lactococcus garvieae</name>
    <dbReference type="NCBI Taxonomy" id="1363"/>
    <lineage>
        <taxon>Bacteria</taxon>
        <taxon>Bacillati</taxon>
        <taxon>Bacillota</taxon>
        <taxon>Bacilli</taxon>
        <taxon>Lactobacillales</taxon>
        <taxon>Streptococcaceae</taxon>
        <taxon>Lactococcus</taxon>
    </lineage>
</organism>
<evidence type="ECO:0000256" key="2">
    <source>
        <dbReference type="ARBA" id="ARBA00022475"/>
    </source>
</evidence>
<feature type="transmembrane region" description="Helical" evidence="6">
    <location>
        <begin position="157"/>
        <end position="180"/>
    </location>
</feature>
<dbReference type="GO" id="GO:0005886">
    <property type="term" value="C:plasma membrane"/>
    <property type="evidence" value="ECO:0007669"/>
    <property type="project" value="UniProtKB-SubCell"/>
</dbReference>
<feature type="transmembrane region" description="Helical" evidence="6">
    <location>
        <begin position="12"/>
        <end position="31"/>
    </location>
</feature>
<feature type="transmembrane region" description="Helical" evidence="6">
    <location>
        <begin position="404"/>
        <end position="427"/>
    </location>
</feature>
<feature type="transmembrane region" description="Helical" evidence="6">
    <location>
        <begin position="266"/>
        <end position="296"/>
    </location>
</feature>
<reference evidence="7" key="1">
    <citation type="submission" date="2023-02" db="EMBL/GenBank/DDBJ databases">
        <title>Comparative genomics and fermentation flavor characterization of five lactic acid bacteria reveal flavor biosynthesis metabolic pathways in fermented muskmelon puree.</title>
        <authorList>
            <person name="Yuan L."/>
            <person name="Li M."/>
            <person name="Xu X."/>
            <person name="Lao F."/>
            <person name="Wu J."/>
        </authorList>
    </citation>
    <scope>NUCLEOTIDE SEQUENCE</scope>
    <source>
        <strain evidence="7">Pa-2</strain>
    </source>
</reference>
<feature type="transmembrane region" description="Helical" evidence="6">
    <location>
        <begin position="92"/>
        <end position="113"/>
    </location>
</feature>
<feature type="transmembrane region" description="Helical" evidence="6">
    <location>
        <begin position="439"/>
        <end position="460"/>
    </location>
</feature>
<dbReference type="Proteomes" id="UP001217324">
    <property type="component" value="Chromosome"/>
</dbReference>
<comment type="subcellular location">
    <subcellularLocation>
        <location evidence="1">Cell membrane</location>
        <topology evidence="1">Multi-pass membrane protein</topology>
    </subcellularLocation>
</comment>
<gene>
    <name evidence="7" type="ORF">PWF74_10120</name>
</gene>
<evidence type="ECO:0000256" key="6">
    <source>
        <dbReference type="SAM" id="Phobius"/>
    </source>
</evidence>
<dbReference type="RefSeq" id="WP_165705501.1">
    <property type="nucleotide sequence ID" value="NZ_CP099987.1"/>
</dbReference>
<feature type="transmembrane region" description="Helical" evidence="6">
    <location>
        <begin position="308"/>
        <end position="329"/>
    </location>
</feature>
<dbReference type="AlphaFoldDB" id="A0AAX3NE00"/>
<evidence type="ECO:0000256" key="1">
    <source>
        <dbReference type="ARBA" id="ARBA00004651"/>
    </source>
</evidence>
<proteinExistence type="predicted"/>
<accession>A0AAX3NE00</accession>
<feature type="transmembrane region" description="Helical" evidence="6">
    <location>
        <begin position="43"/>
        <end position="64"/>
    </location>
</feature>
<protein>
    <submittedName>
        <fullName evidence="7">Oligosaccharide flippase family protein</fullName>
    </submittedName>
</protein>
<dbReference type="PANTHER" id="PTHR30250:SF26">
    <property type="entry name" value="PSMA PROTEIN"/>
    <property type="match status" value="1"/>
</dbReference>
<dbReference type="InterPro" id="IPR002797">
    <property type="entry name" value="Polysacc_synth"/>
</dbReference>
<sequence>MRKITDNQQLMINLGASITVFLVNAAINFFLSPYITNTLGAEANGFVQLATNFVAYVSIIMMALNSMSSRFMTVAYHSNQEQKMKEYYSSTFAGNIILILILLIPISLGIVFLEDIIQISPELIVQVKSLFALVFINYFISTGLPNWDVAFFATNKIYLQSFGIMLSYIARAGSLVILFGFFDTQIWYVGLAALLATVVLRIWMYIGMRQEFPDVRFRKKYIKFKAIKELVTSGIWNALSQLGFTLTNGLNLLITNLFISAHAMGIVSLALVVPTVITALQLAVSNTFAASLTILYAKKEIDKMVTEIFKAGKLTLIIIGLPLAGFMAFGEPFFELWVPNQDAALLQVLSVVTMINLVFINGSQPLWQIFVVVNKNKPGAISVLISGVANIALTFIALKTTNFGVYAVVGISSFISVIRYLAFIIPYSAIYLKLKWYRFYPLVAYSILTLIINLAIGWGITQFISIHSWTTLFLAAIIFVIIAGPVSSIVVLNKSEKKFVLSLIKSRLP</sequence>
<name>A0AAX3NE00_9LACT</name>
<evidence type="ECO:0000313" key="8">
    <source>
        <dbReference type="Proteomes" id="UP001217324"/>
    </source>
</evidence>
<evidence type="ECO:0000313" key="7">
    <source>
        <dbReference type="EMBL" id="WEA13824.1"/>
    </source>
</evidence>
<keyword evidence="4 6" id="KW-1133">Transmembrane helix</keyword>
<keyword evidence="3 6" id="KW-0812">Transmembrane</keyword>
<feature type="transmembrane region" description="Helical" evidence="6">
    <location>
        <begin position="472"/>
        <end position="492"/>
    </location>
</feature>
<dbReference type="EMBL" id="CP118627">
    <property type="protein sequence ID" value="WEA13824.1"/>
    <property type="molecule type" value="Genomic_DNA"/>
</dbReference>
<dbReference type="Pfam" id="PF01943">
    <property type="entry name" value="Polysacc_synt"/>
    <property type="match status" value="1"/>
</dbReference>
<feature type="transmembrane region" description="Helical" evidence="6">
    <location>
        <begin position="344"/>
        <end position="367"/>
    </location>
</feature>
<dbReference type="InterPro" id="IPR050833">
    <property type="entry name" value="Poly_Biosynth_Transport"/>
</dbReference>